<proteinExistence type="predicted"/>
<accession>A0A0D2LZJ2</accession>
<dbReference type="KEGG" id="mng:MNEG_13182"/>
<dbReference type="Proteomes" id="UP000054498">
    <property type="component" value="Unassembled WGS sequence"/>
</dbReference>
<feature type="region of interest" description="Disordered" evidence="1">
    <location>
        <begin position="78"/>
        <end position="161"/>
    </location>
</feature>
<feature type="non-terminal residue" evidence="2">
    <location>
        <position position="1"/>
    </location>
</feature>
<protein>
    <submittedName>
        <fullName evidence="2">Uncharacterized protein</fullName>
    </submittedName>
</protein>
<sequence length="161" mass="17106">RPPGRRRDALAPPRPVFCVAAATSATTDPRPLVRQPLELQRLINSIPYRKLCLWASVALFLWPLHEFFGVGGRGAFRRAAGRAGPAGKPRGADRVKLGHSPVRGDNHGNLPYPGSLGARARARDNSSRRGSVVSGGGSSSSCAGQRPRLSRGNSRGGRPLS</sequence>
<dbReference type="EMBL" id="KK103891">
    <property type="protein sequence ID" value="KIY94781.1"/>
    <property type="molecule type" value="Genomic_DNA"/>
</dbReference>
<keyword evidence="3" id="KW-1185">Reference proteome</keyword>
<evidence type="ECO:0000313" key="2">
    <source>
        <dbReference type="EMBL" id="KIY94781.1"/>
    </source>
</evidence>
<organism evidence="2 3">
    <name type="scientific">Monoraphidium neglectum</name>
    <dbReference type="NCBI Taxonomy" id="145388"/>
    <lineage>
        <taxon>Eukaryota</taxon>
        <taxon>Viridiplantae</taxon>
        <taxon>Chlorophyta</taxon>
        <taxon>core chlorophytes</taxon>
        <taxon>Chlorophyceae</taxon>
        <taxon>CS clade</taxon>
        <taxon>Sphaeropleales</taxon>
        <taxon>Selenastraceae</taxon>
        <taxon>Monoraphidium</taxon>
    </lineage>
</organism>
<dbReference type="RefSeq" id="XP_013893801.1">
    <property type="nucleotide sequence ID" value="XM_014038347.1"/>
</dbReference>
<feature type="compositionally biased region" description="Basic and acidic residues" evidence="1">
    <location>
        <begin position="90"/>
        <end position="106"/>
    </location>
</feature>
<name>A0A0D2LZJ2_9CHLO</name>
<evidence type="ECO:0000256" key="1">
    <source>
        <dbReference type="SAM" id="MobiDB-lite"/>
    </source>
</evidence>
<evidence type="ECO:0000313" key="3">
    <source>
        <dbReference type="Proteomes" id="UP000054498"/>
    </source>
</evidence>
<dbReference type="AlphaFoldDB" id="A0A0D2LZJ2"/>
<reference evidence="2 3" key="1">
    <citation type="journal article" date="2013" name="BMC Genomics">
        <title>Reconstruction of the lipid metabolism for the microalga Monoraphidium neglectum from its genome sequence reveals characteristics suitable for biofuel production.</title>
        <authorList>
            <person name="Bogen C."/>
            <person name="Al-Dilaimi A."/>
            <person name="Albersmeier A."/>
            <person name="Wichmann J."/>
            <person name="Grundmann M."/>
            <person name="Rupp O."/>
            <person name="Lauersen K.J."/>
            <person name="Blifernez-Klassen O."/>
            <person name="Kalinowski J."/>
            <person name="Goesmann A."/>
            <person name="Mussgnug J.H."/>
            <person name="Kruse O."/>
        </authorList>
    </citation>
    <scope>NUCLEOTIDE SEQUENCE [LARGE SCALE GENOMIC DNA]</scope>
    <source>
        <strain evidence="2 3">SAG 48.87</strain>
    </source>
</reference>
<dbReference type="GeneID" id="25730619"/>
<gene>
    <name evidence="2" type="ORF">MNEG_13182</name>
</gene>